<feature type="transmembrane region" description="Helical" evidence="2">
    <location>
        <begin position="448"/>
        <end position="475"/>
    </location>
</feature>
<comment type="caution">
    <text evidence="3">The sequence shown here is derived from an EMBL/GenBank/DDBJ whole genome shotgun (WGS) entry which is preliminary data.</text>
</comment>
<keyword evidence="2" id="KW-0812">Transmembrane</keyword>
<feature type="transmembrane region" description="Helical" evidence="2">
    <location>
        <begin position="20"/>
        <end position="45"/>
    </location>
</feature>
<dbReference type="EMBL" id="SJPI01000002">
    <property type="protein sequence ID" value="TWT50493.1"/>
    <property type="molecule type" value="Genomic_DNA"/>
</dbReference>
<feature type="transmembrane region" description="Helical" evidence="2">
    <location>
        <begin position="154"/>
        <end position="175"/>
    </location>
</feature>
<dbReference type="Proteomes" id="UP000316598">
    <property type="component" value="Unassembled WGS sequence"/>
</dbReference>
<dbReference type="PANTHER" id="PTHR34219">
    <property type="entry name" value="IRON-REGULATED INNER MEMBRANE PROTEIN-RELATED"/>
    <property type="match status" value="1"/>
</dbReference>
<dbReference type="RefSeq" id="WP_146515713.1">
    <property type="nucleotide sequence ID" value="NZ_SJPI01000002.1"/>
</dbReference>
<protein>
    <submittedName>
        <fullName evidence="3">PepSY-associated TM helix</fullName>
    </submittedName>
</protein>
<proteinExistence type="predicted"/>
<evidence type="ECO:0000313" key="3">
    <source>
        <dbReference type="EMBL" id="TWT50493.1"/>
    </source>
</evidence>
<organism evidence="3 4">
    <name type="scientific">Rubripirellula amarantea</name>
    <dbReference type="NCBI Taxonomy" id="2527999"/>
    <lineage>
        <taxon>Bacteria</taxon>
        <taxon>Pseudomonadati</taxon>
        <taxon>Planctomycetota</taxon>
        <taxon>Planctomycetia</taxon>
        <taxon>Pirellulales</taxon>
        <taxon>Pirellulaceae</taxon>
        <taxon>Rubripirellula</taxon>
    </lineage>
</organism>
<sequence length="485" mass="54222">MSDVKVKKSNQWPNYAAVWRWHFFAGLFCIPFVIVLSVTGTIYLFKPQIEAWQERGYDQRSREHRVEHQVVQPVFDQVTAALVHESGSKFAAVEVAAEPDQATRVIVQRGGERVRVYVDPSTNEVLGSAIESERLIAVVRKIHGELLLGKRGSYLVELAASWTIVMVITGMVLWMPKQARPAGVLYPRWSATGKTFWKDMHSVGGFWVSGLILFLIATGLPWSTYWGDYFKTMRSVTGTAVVKQDWDGGHAEHEMDGKHDEHREHGEHAGHGENAEHQQHANGAKPKPSGGPSWRTPVPDLDSYDLTLVNNAAAHASQLDWLPPVLVKPPTDGSTVWTIASDTPNRPHRQTMRWDAASQVMVDHETFAMRHWVDRVVGQGIALHEGQRFGLANQLIALTATVGLVMLSSTGIILWWRRRDQLGHSNRGLSPPASKANSQPREFSRKRFAILAIVTSALAIYLPLFGLSLAAVLMVDRVAMRFLFD</sequence>
<dbReference type="AlphaFoldDB" id="A0A5C5WKK4"/>
<accession>A0A5C5WKK4</accession>
<feature type="transmembrane region" description="Helical" evidence="2">
    <location>
        <begin position="395"/>
        <end position="416"/>
    </location>
</feature>
<keyword evidence="2" id="KW-1133">Transmembrane helix</keyword>
<dbReference type="PANTHER" id="PTHR34219:SF1">
    <property type="entry name" value="PEPSY DOMAIN-CONTAINING PROTEIN"/>
    <property type="match status" value="1"/>
</dbReference>
<evidence type="ECO:0000313" key="4">
    <source>
        <dbReference type="Proteomes" id="UP000316598"/>
    </source>
</evidence>
<dbReference type="InterPro" id="IPR005625">
    <property type="entry name" value="PepSY-ass_TM"/>
</dbReference>
<gene>
    <name evidence="3" type="ORF">Pla22_32360</name>
</gene>
<keyword evidence="4" id="KW-1185">Reference proteome</keyword>
<feature type="transmembrane region" description="Helical" evidence="2">
    <location>
        <begin position="206"/>
        <end position="225"/>
    </location>
</feature>
<evidence type="ECO:0000256" key="1">
    <source>
        <dbReference type="SAM" id="MobiDB-lite"/>
    </source>
</evidence>
<dbReference type="Pfam" id="PF03929">
    <property type="entry name" value="PepSY_TM"/>
    <property type="match status" value="1"/>
</dbReference>
<reference evidence="3 4" key="1">
    <citation type="submission" date="2019-02" db="EMBL/GenBank/DDBJ databases">
        <title>Deep-cultivation of Planctomycetes and their phenomic and genomic characterization uncovers novel biology.</title>
        <authorList>
            <person name="Wiegand S."/>
            <person name="Jogler M."/>
            <person name="Boedeker C."/>
            <person name="Pinto D."/>
            <person name="Vollmers J."/>
            <person name="Rivas-Marin E."/>
            <person name="Kohn T."/>
            <person name="Peeters S.H."/>
            <person name="Heuer A."/>
            <person name="Rast P."/>
            <person name="Oberbeckmann S."/>
            <person name="Bunk B."/>
            <person name="Jeske O."/>
            <person name="Meyerdierks A."/>
            <person name="Storesund J.E."/>
            <person name="Kallscheuer N."/>
            <person name="Luecker S."/>
            <person name="Lage O.M."/>
            <person name="Pohl T."/>
            <person name="Merkel B.J."/>
            <person name="Hornburger P."/>
            <person name="Mueller R.-W."/>
            <person name="Bruemmer F."/>
            <person name="Labrenz M."/>
            <person name="Spormann A.M."/>
            <person name="Op Den Camp H."/>
            <person name="Overmann J."/>
            <person name="Amann R."/>
            <person name="Jetten M.S.M."/>
            <person name="Mascher T."/>
            <person name="Medema M.H."/>
            <person name="Devos D.P."/>
            <person name="Kaster A.-K."/>
            <person name="Ovreas L."/>
            <person name="Rohde M."/>
            <person name="Galperin M.Y."/>
            <person name="Jogler C."/>
        </authorList>
    </citation>
    <scope>NUCLEOTIDE SEQUENCE [LARGE SCALE GENOMIC DNA]</scope>
    <source>
        <strain evidence="3 4">Pla22</strain>
    </source>
</reference>
<feature type="region of interest" description="Disordered" evidence="1">
    <location>
        <begin position="246"/>
        <end position="297"/>
    </location>
</feature>
<keyword evidence="2" id="KW-0472">Membrane</keyword>
<name>A0A5C5WKK4_9BACT</name>
<evidence type="ECO:0000256" key="2">
    <source>
        <dbReference type="SAM" id="Phobius"/>
    </source>
</evidence>
<dbReference type="OrthoDB" id="111691at2"/>
<feature type="compositionally biased region" description="Basic and acidic residues" evidence="1">
    <location>
        <begin position="246"/>
        <end position="279"/>
    </location>
</feature>